<sequence length="681" mass="76945">MKIEQLLRSPNIAADIDDEELSSLGFKLMDEINLDLTSRIEWEERNEKASKLALQVVEKKTFPWPGASNVKFPLITIAAMQYHSRAYPALISNNEVVKCKVYGVDPDGEMHKRADRISRHMTYQVMEEDEGWEENTDKTLLVQAIAGTAIKKSYFDPVKGHNVSELVLPNDFVVNYYTKSIAESPRVSHRILLSSNDLHERQVRGLFLKPEDEVPPSFPNQSMLTQAKEDAQGVRQQSGDPDTPYEFFECHCWYDFDEDGYKEPYIVYIRRDTGKIYRIVARYFEDSIEYHNGEIIRIKPEQYFTKYGFIPSPDGGFYDLGFGVLLGPTNDSVNTIVNQLIDAGTMSVTGGGFLGRGVKIKGGDYTFKPHEWKRVDSTGDDLRANIFPLPVREPNAVSFQLLQLLINYGERIAGATDIMTGVAPGQNTPAETSRNTINQGEKVFNGIFKRTWRAMKEEFQKLYRLNQLYLPAEPIEFEFGNETSFVLPDDYAMDMKLVKPAADPNVVSDSQRVMQAQAVMQMATSSPGFNMYEVQKRYLDALKVNAIEQVLPDPKGPNAIPPQPNVKLEIEKMKNEERQMNHQLRFKLGMAKLMQEADLMQAKITELQAKAVYELEKADGVKNGHAIAMLEAQIGAKRAHMDGILKSIEVMKGLQEDTKDTTKGDSNDGATIPRMENAGSN</sequence>
<dbReference type="EMBL" id="LR798192">
    <property type="protein sequence ID" value="CAB5079636.1"/>
    <property type="molecule type" value="Genomic_DNA"/>
</dbReference>
<feature type="region of interest" description="Disordered" evidence="1">
    <location>
        <begin position="656"/>
        <end position="681"/>
    </location>
</feature>
<organism evidence="2">
    <name type="scientific">uncultured Caudovirales phage</name>
    <dbReference type="NCBI Taxonomy" id="2100421"/>
    <lineage>
        <taxon>Viruses</taxon>
        <taxon>Duplodnaviria</taxon>
        <taxon>Heunggongvirae</taxon>
        <taxon>Uroviricota</taxon>
        <taxon>Caudoviricetes</taxon>
        <taxon>Peduoviridae</taxon>
        <taxon>Maltschvirus</taxon>
        <taxon>Maltschvirus maltsch</taxon>
    </lineage>
</organism>
<evidence type="ECO:0000256" key="1">
    <source>
        <dbReference type="SAM" id="MobiDB-lite"/>
    </source>
</evidence>
<reference evidence="2" key="1">
    <citation type="submission" date="2020-05" db="EMBL/GenBank/DDBJ databases">
        <authorList>
            <person name="Chiriac C."/>
            <person name="Salcher M."/>
            <person name="Ghai R."/>
            <person name="Kavagutti S V."/>
        </authorList>
    </citation>
    <scope>NUCLEOTIDE SEQUENCE</scope>
</reference>
<evidence type="ECO:0000313" key="2">
    <source>
        <dbReference type="EMBL" id="CAB5079636.1"/>
    </source>
</evidence>
<gene>
    <name evidence="2" type="ORF">UFOVP146_54</name>
</gene>
<proteinExistence type="predicted"/>
<feature type="compositionally biased region" description="Basic and acidic residues" evidence="1">
    <location>
        <begin position="656"/>
        <end position="666"/>
    </location>
</feature>
<protein>
    <recommendedName>
        <fullName evidence="3">Portal protein</fullName>
    </recommendedName>
</protein>
<accession>A0A6J7VM41</accession>
<name>A0A6J7VM41_9CAUD</name>
<evidence type="ECO:0008006" key="3">
    <source>
        <dbReference type="Google" id="ProtNLM"/>
    </source>
</evidence>
<dbReference type="InterPro" id="IPR056909">
    <property type="entry name" value="SU10_portal"/>
</dbReference>
<dbReference type="Pfam" id="PF23899">
    <property type="entry name" value="SU10_portal"/>
    <property type="match status" value="1"/>
</dbReference>